<proteinExistence type="inferred from homology"/>
<feature type="domain" description="FLZ-type" evidence="4">
    <location>
        <begin position="59"/>
        <end position="80"/>
    </location>
</feature>
<dbReference type="GO" id="GO:0046872">
    <property type="term" value="F:metal ion binding"/>
    <property type="evidence" value="ECO:0007669"/>
    <property type="project" value="UniProtKB-KW"/>
</dbReference>
<dbReference type="PANTHER" id="PTHR47208:SF1">
    <property type="entry name" value="OS02G0174800 PROTEIN"/>
    <property type="match status" value="1"/>
</dbReference>
<dbReference type="PANTHER" id="PTHR47208">
    <property type="entry name" value="OS02G0174800 PROTEIN"/>
    <property type="match status" value="1"/>
</dbReference>
<reference evidence="5" key="1">
    <citation type="submission" date="2017-07" db="EMBL/GenBank/DDBJ databases">
        <title>Taro Niue Genome Assembly and Annotation.</title>
        <authorList>
            <person name="Atibalentja N."/>
            <person name="Keating K."/>
            <person name="Fields C.J."/>
        </authorList>
    </citation>
    <scope>NUCLEOTIDE SEQUENCE</scope>
    <source>
        <strain evidence="5">Niue_2</strain>
        <tissue evidence="5">Leaf</tissue>
    </source>
</reference>
<evidence type="ECO:0000259" key="4">
    <source>
        <dbReference type="PROSITE" id="PS51795"/>
    </source>
</evidence>
<dbReference type="Pfam" id="PF04570">
    <property type="entry name" value="zf-FLZ"/>
    <property type="match status" value="1"/>
</dbReference>
<dbReference type="OrthoDB" id="777466at2759"/>
<dbReference type="AlphaFoldDB" id="A0A843X093"/>
<evidence type="ECO:0000313" key="5">
    <source>
        <dbReference type="EMBL" id="MQM14116.1"/>
    </source>
</evidence>
<organism evidence="5 6">
    <name type="scientific">Colocasia esculenta</name>
    <name type="common">Wild taro</name>
    <name type="synonym">Arum esculentum</name>
    <dbReference type="NCBI Taxonomy" id="4460"/>
    <lineage>
        <taxon>Eukaryota</taxon>
        <taxon>Viridiplantae</taxon>
        <taxon>Streptophyta</taxon>
        <taxon>Embryophyta</taxon>
        <taxon>Tracheophyta</taxon>
        <taxon>Spermatophyta</taxon>
        <taxon>Magnoliopsida</taxon>
        <taxon>Liliopsida</taxon>
        <taxon>Araceae</taxon>
        <taxon>Aroideae</taxon>
        <taxon>Colocasieae</taxon>
        <taxon>Colocasia</taxon>
    </lineage>
</organism>
<dbReference type="Proteomes" id="UP000652761">
    <property type="component" value="Unassembled WGS sequence"/>
</dbReference>
<evidence type="ECO:0000256" key="3">
    <source>
        <dbReference type="PROSITE-ProRule" id="PRU01131"/>
    </source>
</evidence>
<dbReference type="EMBL" id="NMUH01005964">
    <property type="protein sequence ID" value="MQM14116.1"/>
    <property type="molecule type" value="Genomic_DNA"/>
</dbReference>
<accession>A0A843X093</accession>
<keyword evidence="2" id="KW-0479">Metal-binding</keyword>
<dbReference type="InterPro" id="IPR007650">
    <property type="entry name" value="Zf-FLZ_dom"/>
</dbReference>
<keyword evidence="6" id="KW-1185">Reference proteome</keyword>
<evidence type="ECO:0000256" key="1">
    <source>
        <dbReference type="ARBA" id="ARBA00009374"/>
    </source>
</evidence>
<comment type="similarity">
    <text evidence="1">Belongs to the FLZ family.</text>
</comment>
<feature type="zinc finger region" description="FLZ-type" evidence="3">
    <location>
        <begin position="59"/>
        <end position="80"/>
    </location>
</feature>
<dbReference type="PROSITE" id="PS51795">
    <property type="entry name" value="ZF_FLZ"/>
    <property type="match status" value="1"/>
</dbReference>
<sequence>MELSKSYTCVISHVGGAAVQKRLYFDDDAAHYCWGSCSTALWETPPASVRPSLLPPAEDFLSRCFRCRKKLHSIDFFMYR</sequence>
<name>A0A843X093_COLES</name>
<comment type="caution">
    <text evidence="5">The sequence shown here is derived from an EMBL/GenBank/DDBJ whole genome shotgun (WGS) entry which is preliminary data.</text>
</comment>
<evidence type="ECO:0000313" key="6">
    <source>
        <dbReference type="Proteomes" id="UP000652761"/>
    </source>
</evidence>
<protein>
    <recommendedName>
        <fullName evidence="4">FLZ-type domain-containing protein</fullName>
    </recommendedName>
</protein>
<gene>
    <name evidence="5" type="ORF">Taro_047047</name>
</gene>
<evidence type="ECO:0000256" key="2">
    <source>
        <dbReference type="ARBA" id="ARBA00022723"/>
    </source>
</evidence>
<dbReference type="InterPro" id="IPR044604">
    <property type="entry name" value="FLZ12/13/14"/>
</dbReference>